<reference evidence="3" key="1">
    <citation type="submission" date="2020-09" db="EMBL/GenBank/DDBJ databases">
        <title>Genome-Enabled Discovery of Anthraquinone Biosynthesis in Senna tora.</title>
        <authorList>
            <person name="Kang S.-H."/>
            <person name="Pandey R.P."/>
            <person name="Lee C.-M."/>
            <person name="Sim J.-S."/>
            <person name="Jeong J.-T."/>
            <person name="Choi B.-S."/>
            <person name="Jung M."/>
            <person name="Ginzburg D."/>
            <person name="Zhao K."/>
            <person name="Won S.Y."/>
            <person name="Oh T.-J."/>
            <person name="Yu Y."/>
            <person name="Kim N.-H."/>
            <person name="Lee O.R."/>
            <person name="Lee T.-H."/>
            <person name="Bashyal P."/>
            <person name="Kim T.-S."/>
            <person name="Lee W.-H."/>
            <person name="Kawkins C."/>
            <person name="Kim C.-K."/>
            <person name="Kim J.S."/>
            <person name="Ahn B.O."/>
            <person name="Rhee S.Y."/>
            <person name="Sohng J.K."/>
        </authorList>
    </citation>
    <scope>NUCLEOTIDE SEQUENCE</scope>
    <source>
        <tissue evidence="3">Leaf</tissue>
    </source>
</reference>
<evidence type="ECO:0000313" key="4">
    <source>
        <dbReference type="Proteomes" id="UP000634136"/>
    </source>
</evidence>
<organism evidence="3 4">
    <name type="scientific">Senna tora</name>
    <dbReference type="NCBI Taxonomy" id="362788"/>
    <lineage>
        <taxon>Eukaryota</taxon>
        <taxon>Viridiplantae</taxon>
        <taxon>Streptophyta</taxon>
        <taxon>Embryophyta</taxon>
        <taxon>Tracheophyta</taxon>
        <taxon>Spermatophyta</taxon>
        <taxon>Magnoliopsida</taxon>
        <taxon>eudicotyledons</taxon>
        <taxon>Gunneridae</taxon>
        <taxon>Pentapetalae</taxon>
        <taxon>rosids</taxon>
        <taxon>fabids</taxon>
        <taxon>Fabales</taxon>
        <taxon>Fabaceae</taxon>
        <taxon>Caesalpinioideae</taxon>
        <taxon>Cassia clade</taxon>
        <taxon>Senna</taxon>
    </lineage>
</organism>
<accession>A0A834T1K9</accession>
<feature type="compositionally biased region" description="Basic and acidic residues" evidence="1">
    <location>
        <begin position="174"/>
        <end position="188"/>
    </location>
</feature>
<feature type="transmembrane region" description="Helical" evidence="2">
    <location>
        <begin position="503"/>
        <end position="525"/>
    </location>
</feature>
<keyword evidence="2" id="KW-1133">Transmembrane helix</keyword>
<feature type="transmembrane region" description="Helical" evidence="2">
    <location>
        <begin position="412"/>
        <end position="439"/>
    </location>
</feature>
<keyword evidence="2" id="KW-0472">Membrane</keyword>
<evidence type="ECO:0000256" key="1">
    <source>
        <dbReference type="SAM" id="MobiDB-lite"/>
    </source>
</evidence>
<proteinExistence type="predicted"/>
<dbReference type="EMBL" id="JAAIUW010000012">
    <property type="protein sequence ID" value="KAF7807479.1"/>
    <property type="molecule type" value="Genomic_DNA"/>
</dbReference>
<dbReference type="AlphaFoldDB" id="A0A834T1K9"/>
<feature type="transmembrane region" description="Helical" evidence="2">
    <location>
        <begin position="459"/>
        <end position="482"/>
    </location>
</feature>
<gene>
    <name evidence="3" type="ORF">G2W53_039640</name>
</gene>
<feature type="region of interest" description="Disordered" evidence="1">
    <location>
        <begin position="129"/>
        <end position="188"/>
    </location>
</feature>
<feature type="compositionally biased region" description="Basic and acidic residues" evidence="1">
    <location>
        <begin position="131"/>
        <end position="140"/>
    </location>
</feature>
<name>A0A834T1K9_9FABA</name>
<protein>
    <submittedName>
        <fullName evidence="3">Uncharacterized protein</fullName>
    </submittedName>
</protein>
<feature type="compositionally biased region" description="Polar residues" evidence="1">
    <location>
        <begin position="154"/>
        <end position="173"/>
    </location>
</feature>
<dbReference type="Proteomes" id="UP000634136">
    <property type="component" value="Unassembled WGS sequence"/>
</dbReference>
<sequence>MEYHYIATTQSPTTTLVRPSSRHSTTGWPTDLYPSCYITIGVVIVPSQCCHNTISAALKCPCDTVHHSTPPKTLYTWWLTTPNTSITNITATLASLGSLYNPQPNKVSKGLCYSRSSLAHLRPEMPLCKELTTERRRNKDQGSINMMVRRSRRTNSQSEANGSAQSEANGSAQSERRNRCARTEKETVKNRGVEDARVAVMCWWSAGVANRYNVIGRGAQCSRAVRSVIEWCTVSHGWFSVFAGPSEGRWRLVRAVHRAVGPSSRRDLARSVRRQCTVLTSFDFRGSNHSDSSSARSVHRCVLWFVDPLLHRPSFSPSVRHSLSRSVVDPSVCQIAARFVGFWSFLSLGFCHRLIEFFVVSSNMPQSPAGAVPLVHLSFGPSCLDWSDAPIVVFRRSFDHSVTRSIGLRRPFAVLSIVSLLDPLLSVVLFAVLSAIPLLPLSYPPSFPSFLSIHSLVRQLSAALSAFLSLDLLLSVVLSPFYRPFYCSIHWFLSSFRRLSCPFFVFKCLVFQLFLVAHSFVHYFLRMPLLYFVLSPFLFFSTGTFLHFSTFFWLPLSQRCACRALIMADAQFPVLGASFTVLAYKEGLVSLRKPGASSSRPSVVSFDANDYSHTFCFSGLELEGSGFFIRGPGMGHVLSLEINFIVPVEVQPGLGPPSYDYVRRAQKFPVRGDVSRNVPPAGSSPFVPLFRPLAAGTFSILIWSVSAS</sequence>
<keyword evidence="2" id="KW-0812">Transmembrane</keyword>
<comment type="caution">
    <text evidence="3">The sequence shown here is derived from an EMBL/GenBank/DDBJ whole genome shotgun (WGS) entry which is preliminary data.</text>
</comment>
<evidence type="ECO:0000256" key="2">
    <source>
        <dbReference type="SAM" id="Phobius"/>
    </source>
</evidence>
<evidence type="ECO:0000313" key="3">
    <source>
        <dbReference type="EMBL" id="KAF7807479.1"/>
    </source>
</evidence>
<keyword evidence="4" id="KW-1185">Reference proteome</keyword>
<feature type="transmembrane region" description="Helical" evidence="2">
    <location>
        <begin position="531"/>
        <end position="554"/>
    </location>
</feature>